<protein>
    <recommendedName>
        <fullName evidence="7 8">Peptide chain release factor 1</fullName>
        <shortName evidence="8">RF-1</shortName>
    </recommendedName>
</protein>
<comment type="subcellular location">
    <subcellularLocation>
        <location evidence="2 8">Cytoplasm</location>
    </subcellularLocation>
</comment>
<dbReference type="HAMAP" id="MF_00093">
    <property type="entry name" value="Rel_fac_1"/>
    <property type="match status" value="1"/>
</dbReference>
<dbReference type="Pfam" id="PF03462">
    <property type="entry name" value="PCRF"/>
    <property type="match status" value="1"/>
</dbReference>
<dbReference type="PANTHER" id="PTHR43804">
    <property type="entry name" value="LD18447P"/>
    <property type="match status" value="1"/>
</dbReference>
<dbReference type="GO" id="GO:0005829">
    <property type="term" value="C:cytosol"/>
    <property type="evidence" value="ECO:0007669"/>
    <property type="project" value="UniProtKB-ARBA"/>
</dbReference>
<comment type="PTM">
    <text evidence="8">Methylated by PrmC. Methylation increases the termination efficiency of RF1.</text>
</comment>
<dbReference type="SMART" id="SM00937">
    <property type="entry name" value="PCRF"/>
    <property type="match status" value="1"/>
</dbReference>
<sequence length="355" mass="38845">MLTRLAALEARHEELARALADPAIFGDQGRYQQVAREHAGLAQVVAAYQDYRRVTRELEEAEALSREADPELRGLAAAEKAVLAGRQAGLARSIEQMLLPKDPRDDRGVIMEIRAGAGGGEAALFVGDLLRMYMRYAERRGWRSELLSGSPTGLGGFKEAAIGIQGRGAYSRLKYESGVHRVQRVPATEASGRIHTSTATVAVLPEAEEVDVVIRPDELKIDTYRAGGAGGQNVNKVETAVRITHLPTGLVIACQDERSQHQNREKAMRIMRAHLLARAIEQQQAEVAQTRRRQIGGGERSEKIRTYNFPQDRVTDHRIGKTVHDLATVMDGDVDDLIEALEAASQAESLTATGS</sequence>
<evidence type="ECO:0000256" key="4">
    <source>
        <dbReference type="ARBA" id="ARBA00022481"/>
    </source>
</evidence>
<gene>
    <name evidence="8 10" type="primary">prfA</name>
    <name evidence="10" type="ORF">E6H00_15700</name>
</gene>
<comment type="function">
    <text evidence="1 8">Peptide chain release factor 1 directs the termination of translation in response to the peptide chain termination codons UAG and UAA.</text>
</comment>
<feature type="domain" description="Prokaryotic-type class I peptide chain release factors" evidence="9">
    <location>
        <begin position="225"/>
        <end position="241"/>
    </location>
</feature>
<keyword evidence="4 8" id="KW-0488">Methylation</keyword>
<evidence type="ECO:0000259" key="9">
    <source>
        <dbReference type="PROSITE" id="PS00745"/>
    </source>
</evidence>
<comment type="caution">
    <text evidence="10">The sequence shown here is derived from an EMBL/GenBank/DDBJ whole genome shotgun (WGS) entry which is preliminary data.</text>
</comment>
<dbReference type="Pfam" id="PF00472">
    <property type="entry name" value="RF-1"/>
    <property type="match status" value="1"/>
</dbReference>
<organism evidence="10 11">
    <name type="scientific">Candidatus Segetimicrobium genomatis</name>
    <dbReference type="NCBI Taxonomy" id="2569760"/>
    <lineage>
        <taxon>Bacteria</taxon>
        <taxon>Bacillati</taxon>
        <taxon>Candidatus Sysuimicrobiota</taxon>
        <taxon>Candidatus Sysuimicrobiia</taxon>
        <taxon>Candidatus Sysuimicrobiales</taxon>
        <taxon>Candidatus Segetimicrobiaceae</taxon>
        <taxon>Candidatus Segetimicrobium</taxon>
    </lineage>
</organism>
<dbReference type="InterPro" id="IPR045853">
    <property type="entry name" value="Pep_chain_release_fac_I_sf"/>
</dbReference>
<dbReference type="Gene3D" id="3.30.160.20">
    <property type="match status" value="1"/>
</dbReference>
<comment type="similarity">
    <text evidence="3 8">Belongs to the prokaryotic/mitochondrial release factor family.</text>
</comment>
<dbReference type="InterPro" id="IPR005139">
    <property type="entry name" value="PCRF"/>
</dbReference>
<dbReference type="EMBL" id="VBAK01000160">
    <property type="protein sequence ID" value="TMI87411.1"/>
    <property type="molecule type" value="Genomic_DNA"/>
</dbReference>
<dbReference type="PROSITE" id="PS00745">
    <property type="entry name" value="RF_PROK_I"/>
    <property type="match status" value="1"/>
</dbReference>
<dbReference type="InterPro" id="IPR050057">
    <property type="entry name" value="Prokaryotic/Mito_RF"/>
</dbReference>
<evidence type="ECO:0000256" key="1">
    <source>
        <dbReference type="ARBA" id="ARBA00002986"/>
    </source>
</evidence>
<keyword evidence="6 8" id="KW-0648">Protein biosynthesis</keyword>
<evidence type="ECO:0000313" key="10">
    <source>
        <dbReference type="EMBL" id="TMI87411.1"/>
    </source>
</evidence>
<dbReference type="GO" id="GO:0016149">
    <property type="term" value="F:translation release factor activity, codon specific"/>
    <property type="evidence" value="ECO:0007669"/>
    <property type="project" value="UniProtKB-UniRule"/>
</dbReference>
<dbReference type="InterPro" id="IPR004373">
    <property type="entry name" value="RF-1"/>
</dbReference>
<dbReference type="AlphaFoldDB" id="A0A537JV37"/>
<evidence type="ECO:0000256" key="7">
    <source>
        <dbReference type="ARBA" id="ARBA00050039"/>
    </source>
</evidence>
<evidence type="ECO:0000256" key="5">
    <source>
        <dbReference type="ARBA" id="ARBA00022490"/>
    </source>
</evidence>
<dbReference type="Proteomes" id="UP000318509">
    <property type="component" value="Unassembled WGS sequence"/>
</dbReference>
<dbReference type="Gene3D" id="3.30.70.1660">
    <property type="match status" value="1"/>
</dbReference>
<evidence type="ECO:0000256" key="8">
    <source>
        <dbReference type="HAMAP-Rule" id="MF_00093"/>
    </source>
</evidence>
<dbReference type="SUPFAM" id="SSF75620">
    <property type="entry name" value="Release factor"/>
    <property type="match status" value="1"/>
</dbReference>
<dbReference type="NCBIfam" id="TIGR00019">
    <property type="entry name" value="prfA"/>
    <property type="match status" value="1"/>
</dbReference>
<dbReference type="FunFam" id="3.30.70.1660:FF:000004">
    <property type="entry name" value="Peptide chain release factor 1"/>
    <property type="match status" value="1"/>
</dbReference>
<dbReference type="InterPro" id="IPR000352">
    <property type="entry name" value="Pep_chain_release_fac_I"/>
</dbReference>
<keyword evidence="5 8" id="KW-0963">Cytoplasm</keyword>
<evidence type="ECO:0000313" key="11">
    <source>
        <dbReference type="Proteomes" id="UP000318509"/>
    </source>
</evidence>
<dbReference type="FunFam" id="3.30.70.1660:FF:000002">
    <property type="entry name" value="Peptide chain release factor 1"/>
    <property type="match status" value="1"/>
</dbReference>
<evidence type="ECO:0000256" key="6">
    <source>
        <dbReference type="ARBA" id="ARBA00022917"/>
    </source>
</evidence>
<feature type="modified residue" description="N5-methylglutamine" evidence="8">
    <location>
        <position position="232"/>
    </location>
</feature>
<reference evidence="10 11" key="1">
    <citation type="journal article" date="2019" name="Nat. Microbiol.">
        <title>Mediterranean grassland soil C-N compound turnover is dependent on rainfall and depth, and is mediated by genomically divergent microorganisms.</title>
        <authorList>
            <person name="Diamond S."/>
            <person name="Andeer P.F."/>
            <person name="Li Z."/>
            <person name="Crits-Christoph A."/>
            <person name="Burstein D."/>
            <person name="Anantharaman K."/>
            <person name="Lane K.R."/>
            <person name="Thomas B.C."/>
            <person name="Pan C."/>
            <person name="Northen T.R."/>
            <person name="Banfield J.F."/>
        </authorList>
    </citation>
    <scope>NUCLEOTIDE SEQUENCE [LARGE SCALE GENOMIC DNA]</scope>
    <source>
        <strain evidence="10">NP_3</strain>
    </source>
</reference>
<evidence type="ECO:0000256" key="2">
    <source>
        <dbReference type="ARBA" id="ARBA00004496"/>
    </source>
</evidence>
<name>A0A537JV37_9BACT</name>
<proteinExistence type="inferred from homology"/>
<dbReference type="FunFam" id="3.30.160.20:FF:000004">
    <property type="entry name" value="Peptide chain release factor 1"/>
    <property type="match status" value="1"/>
</dbReference>
<accession>A0A537JV37</accession>
<dbReference type="Gene3D" id="6.10.140.1950">
    <property type="match status" value="1"/>
</dbReference>
<dbReference type="NCBIfam" id="NF001859">
    <property type="entry name" value="PRK00591.1"/>
    <property type="match status" value="1"/>
</dbReference>
<dbReference type="PANTHER" id="PTHR43804:SF7">
    <property type="entry name" value="LD18447P"/>
    <property type="match status" value="1"/>
</dbReference>
<evidence type="ECO:0000256" key="3">
    <source>
        <dbReference type="ARBA" id="ARBA00010835"/>
    </source>
</evidence>